<evidence type="ECO:0000313" key="3">
    <source>
        <dbReference type="EMBL" id="MFC4729752.1"/>
    </source>
</evidence>
<keyword evidence="4" id="KW-1185">Reference proteome</keyword>
<feature type="domain" description="Methyltransferase" evidence="2">
    <location>
        <begin position="288"/>
        <end position="377"/>
    </location>
</feature>
<dbReference type="SMART" id="SM00028">
    <property type="entry name" value="TPR"/>
    <property type="match status" value="4"/>
</dbReference>
<dbReference type="Proteomes" id="UP001595892">
    <property type="component" value="Unassembled WGS sequence"/>
</dbReference>
<accession>A0ABV9NN11</accession>
<comment type="caution">
    <text evidence="3">The sequence shown here is derived from an EMBL/GenBank/DDBJ whole genome shotgun (WGS) entry which is preliminary data.</text>
</comment>
<reference evidence="4" key="1">
    <citation type="journal article" date="2019" name="Int. J. Syst. Evol. Microbiol.">
        <title>The Global Catalogue of Microorganisms (GCM) 10K type strain sequencing project: providing services to taxonomists for standard genome sequencing and annotation.</title>
        <authorList>
            <consortium name="The Broad Institute Genomics Platform"/>
            <consortium name="The Broad Institute Genome Sequencing Center for Infectious Disease"/>
            <person name="Wu L."/>
            <person name="Ma J."/>
        </authorList>
    </citation>
    <scope>NUCLEOTIDE SEQUENCE [LARGE SCALE GENOMIC DNA]</scope>
    <source>
        <strain evidence="4">CGMCC 1.13574</strain>
    </source>
</reference>
<dbReference type="PANTHER" id="PTHR44809">
    <property type="match status" value="1"/>
</dbReference>
<dbReference type="Pfam" id="PF14559">
    <property type="entry name" value="TPR_19"/>
    <property type="match status" value="1"/>
</dbReference>
<proteinExistence type="predicted"/>
<gene>
    <name evidence="3" type="ORF">ACFO3Q_16410</name>
</gene>
<dbReference type="InterPro" id="IPR052943">
    <property type="entry name" value="TMTC_O-mannosyl-trnsfr"/>
</dbReference>
<protein>
    <submittedName>
        <fullName evidence="3">Tetratricopeptide repeat protein</fullName>
    </submittedName>
</protein>
<dbReference type="CDD" id="cd02440">
    <property type="entry name" value="AdoMet_MTases"/>
    <property type="match status" value="1"/>
</dbReference>
<dbReference type="InterPro" id="IPR041698">
    <property type="entry name" value="Methyltransf_25"/>
</dbReference>
<dbReference type="EMBL" id="JBHSGG010000050">
    <property type="protein sequence ID" value="MFC4729752.1"/>
    <property type="molecule type" value="Genomic_DNA"/>
</dbReference>
<evidence type="ECO:0000313" key="4">
    <source>
        <dbReference type="Proteomes" id="UP001595892"/>
    </source>
</evidence>
<dbReference type="Gene3D" id="1.25.40.10">
    <property type="entry name" value="Tetratricopeptide repeat domain"/>
    <property type="match status" value="3"/>
</dbReference>
<dbReference type="Pfam" id="PF13432">
    <property type="entry name" value="TPR_16"/>
    <property type="match status" value="1"/>
</dbReference>
<name>A0ABV9NN11_9GAMM</name>
<dbReference type="PROSITE" id="PS50005">
    <property type="entry name" value="TPR"/>
    <property type="match status" value="2"/>
</dbReference>
<dbReference type="PANTHER" id="PTHR44809:SF1">
    <property type="entry name" value="PROTEIN O-MANNOSYL-TRANSFERASE TMTC1"/>
    <property type="match status" value="1"/>
</dbReference>
<dbReference type="SUPFAM" id="SSF53335">
    <property type="entry name" value="S-adenosyl-L-methionine-dependent methyltransferases"/>
    <property type="match status" value="1"/>
</dbReference>
<sequence length="449" mass="48392">MPATGTPTAGSARVGRWLARALRAHRAGALDEAGRLYRRVLAARPGHPDALHYLGVLAHQRGHGDEALALIGRALAADPRYVDAHNNLGNVHKESGRLEEAEACYRRTLAIAPHADAMSNLAVVLEAQGRLDEAFEAYGALLRHVPDHARGHYLLGLFLRNHAQDEAHARQSVECFRTAWRLDQGSLRVLEALGVGLYMLGRHDEAREVYADWLRREPDSPLARHMLAACGGSAPPPRAADDYVRELFDGFADSFDEQLLKNLDYRAPQLVADALAAHVPAAGAALEVLDAGCGTGLCGPFLRPLARRLTGVDLSPGMVEKARARGGYDTLVVDELTAFLVARPDTWDVIVSADTLVYFGELDAVAAAAFGALRPGGWLAFTVEALPADADRVELGVSGRYRHGRAHVRRALASAGFEVVRLDAAELRKEAGEAVSGWVVLARRAAAAR</sequence>
<evidence type="ECO:0000259" key="2">
    <source>
        <dbReference type="Pfam" id="PF13649"/>
    </source>
</evidence>
<keyword evidence="1" id="KW-0802">TPR repeat</keyword>
<dbReference type="InterPro" id="IPR019734">
    <property type="entry name" value="TPR_rpt"/>
</dbReference>
<dbReference type="InterPro" id="IPR011990">
    <property type="entry name" value="TPR-like_helical_dom_sf"/>
</dbReference>
<dbReference type="Pfam" id="PF13428">
    <property type="entry name" value="TPR_14"/>
    <property type="match status" value="1"/>
</dbReference>
<feature type="repeat" description="TPR" evidence="1">
    <location>
        <begin position="82"/>
        <end position="115"/>
    </location>
</feature>
<evidence type="ECO:0000256" key="1">
    <source>
        <dbReference type="PROSITE-ProRule" id="PRU00339"/>
    </source>
</evidence>
<dbReference type="InterPro" id="IPR029063">
    <property type="entry name" value="SAM-dependent_MTases_sf"/>
</dbReference>
<feature type="repeat" description="TPR" evidence="1">
    <location>
        <begin position="48"/>
        <end position="81"/>
    </location>
</feature>
<dbReference type="Gene3D" id="3.40.50.150">
    <property type="entry name" value="Vaccinia Virus protein VP39"/>
    <property type="match status" value="1"/>
</dbReference>
<dbReference type="Pfam" id="PF13649">
    <property type="entry name" value="Methyltransf_25"/>
    <property type="match status" value="1"/>
</dbReference>
<dbReference type="RefSeq" id="WP_377005939.1">
    <property type="nucleotide sequence ID" value="NZ_JBHSGG010000050.1"/>
</dbReference>
<organism evidence="3 4">
    <name type="scientific">Coralloluteibacterium thermophilum</name>
    <dbReference type="NCBI Taxonomy" id="2707049"/>
    <lineage>
        <taxon>Bacteria</taxon>
        <taxon>Pseudomonadati</taxon>
        <taxon>Pseudomonadota</taxon>
        <taxon>Gammaproteobacteria</taxon>
        <taxon>Lysobacterales</taxon>
        <taxon>Lysobacteraceae</taxon>
        <taxon>Coralloluteibacterium</taxon>
    </lineage>
</organism>
<dbReference type="SUPFAM" id="SSF48452">
    <property type="entry name" value="TPR-like"/>
    <property type="match status" value="1"/>
</dbReference>